<proteinExistence type="predicted"/>
<dbReference type="EMBL" id="SPVF01000180">
    <property type="protein sequence ID" value="TFW17595.1"/>
    <property type="molecule type" value="Genomic_DNA"/>
</dbReference>
<dbReference type="PANTHER" id="PTHR34219">
    <property type="entry name" value="IRON-REGULATED INNER MEMBRANE PROTEIN-RELATED"/>
    <property type="match status" value="1"/>
</dbReference>
<feature type="transmembrane region" description="Helical" evidence="1">
    <location>
        <begin position="355"/>
        <end position="376"/>
    </location>
</feature>
<sequence>MVTGSARTLLRRVHLWIALVFGVVLSLSGVTGAALAWIHELDAALNPTLFHVPVRAQAQVAPERVRALVAMLEARPGYGRPTQLSLPEAADEPVVAWYRQGGAKSPWKVEVSRQVMVDPATLAIAGERNWGEAGLSRPLLMPTLFHVHRYLLSGDVGKTVIGAHGIALFLLGAIGVALWWPVPTWKGLRQALTVSYRGSWRRFNFSAHRAIGFVAAPLLMFMGFSGVYFNLPEVVVPVVKAVAQVTPADKLKNEAAQGRAPIAVDAALRAVQERLPQARLSRVILPAKPSVPYEVRARQPGEVRQGDGNTRVTVDAYSGRILRLRDPLHAPGGDGFFNWLFPLHTGEVLGNAGRVAISILGLTPLFFMVTGTWLWLQRRRPAPAPTHGV</sequence>
<feature type="transmembrane region" description="Helical" evidence="1">
    <location>
        <begin position="15"/>
        <end position="38"/>
    </location>
</feature>
<accession>A0A4Y9SCS3</accession>
<feature type="transmembrane region" description="Helical" evidence="1">
    <location>
        <begin position="210"/>
        <end position="229"/>
    </location>
</feature>
<protein>
    <submittedName>
        <fullName evidence="2">PepSY domain-containing protein</fullName>
    </submittedName>
</protein>
<feature type="transmembrane region" description="Helical" evidence="1">
    <location>
        <begin position="161"/>
        <end position="180"/>
    </location>
</feature>
<dbReference type="AlphaFoldDB" id="A0A4Y9SCS3"/>
<keyword evidence="1" id="KW-0812">Transmembrane</keyword>
<dbReference type="InterPro" id="IPR005625">
    <property type="entry name" value="PepSY-ass_TM"/>
</dbReference>
<evidence type="ECO:0000313" key="2">
    <source>
        <dbReference type="EMBL" id="TFW17595.1"/>
    </source>
</evidence>
<comment type="caution">
    <text evidence="2">The sequence shown here is derived from an EMBL/GenBank/DDBJ whole genome shotgun (WGS) entry which is preliminary data.</text>
</comment>
<keyword evidence="3" id="KW-1185">Reference proteome</keyword>
<dbReference type="Proteomes" id="UP000298438">
    <property type="component" value="Unassembled WGS sequence"/>
</dbReference>
<keyword evidence="1" id="KW-1133">Transmembrane helix</keyword>
<evidence type="ECO:0000313" key="3">
    <source>
        <dbReference type="Proteomes" id="UP000298438"/>
    </source>
</evidence>
<dbReference type="RefSeq" id="WP_135207890.1">
    <property type="nucleotide sequence ID" value="NZ_SPVF01000180.1"/>
</dbReference>
<keyword evidence="1" id="KW-0472">Membrane</keyword>
<organism evidence="2 3">
    <name type="scientific">Zemynaea arenosa</name>
    <dbReference type="NCBI Taxonomy" id="2561931"/>
    <lineage>
        <taxon>Bacteria</taxon>
        <taxon>Pseudomonadati</taxon>
        <taxon>Pseudomonadota</taxon>
        <taxon>Betaproteobacteria</taxon>
        <taxon>Burkholderiales</taxon>
        <taxon>Oxalobacteraceae</taxon>
        <taxon>Telluria group</taxon>
        <taxon>Zemynaea</taxon>
    </lineage>
</organism>
<evidence type="ECO:0000256" key="1">
    <source>
        <dbReference type="SAM" id="Phobius"/>
    </source>
</evidence>
<dbReference type="Pfam" id="PF03929">
    <property type="entry name" value="PepSY_TM"/>
    <property type="match status" value="1"/>
</dbReference>
<dbReference type="OrthoDB" id="7238323at2"/>
<gene>
    <name evidence="2" type="ORF">E4L96_14245</name>
</gene>
<name>A0A4Y9SCS3_9BURK</name>
<reference evidence="2 3" key="1">
    <citation type="submission" date="2019-03" db="EMBL/GenBank/DDBJ databases">
        <title>Draft Genome Sequence of Massilia arenosa sp. nov., a Novel Massilia Species Isolated from a Sandy-loam Maize Soil.</title>
        <authorList>
            <person name="Raths R."/>
            <person name="Peta V."/>
            <person name="Bucking H."/>
        </authorList>
    </citation>
    <scope>NUCLEOTIDE SEQUENCE [LARGE SCALE GENOMIC DNA]</scope>
    <source>
        <strain evidence="2 3">MC02</strain>
    </source>
</reference>
<dbReference type="PANTHER" id="PTHR34219:SF3">
    <property type="entry name" value="BLL7967 PROTEIN"/>
    <property type="match status" value="1"/>
</dbReference>